<accession>A0AAW0LR13</accession>
<evidence type="ECO:0000256" key="3">
    <source>
        <dbReference type="ARBA" id="ARBA00023004"/>
    </source>
</evidence>
<dbReference type="Proteomes" id="UP000237347">
    <property type="component" value="Unassembled WGS sequence"/>
</dbReference>
<evidence type="ECO:0000313" key="5">
    <source>
        <dbReference type="Proteomes" id="UP000237347"/>
    </source>
</evidence>
<comment type="similarity">
    <text evidence="1">Belongs to the cytochrome P450 family.</text>
</comment>
<sequence>MGLPLIGESLQLIIPSYSLDLHPFFKKRAQSVMGRSVVISIDSEFNYHIVKQEGKLVELWYLDSFSKLFTMEGENRIYAAGVIHKYTRSLLLDHFGAESLKGKLVPQIEVFVSKTLETWSTNSSIEMKQAASIVSYNFRSRHLINVAGSFMSYPLNIPSFAYNKSLQDKKEAMTIFKKIVKEKMNSPE</sequence>
<keyword evidence="3" id="KW-0408">Iron</keyword>
<dbReference type="GO" id="GO:0016132">
    <property type="term" value="P:brassinosteroid biosynthetic process"/>
    <property type="evidence" value="ECO:0007669"/>
    <property type="project" value="TreeGrafter"/>
</dbReference>
<dbReference type="EMBL" id="PKMF04000068">
    <property type="protein sequence ID" value="KAK7853122.1"/>
    <property type="molecule type" value="Genomic_DNA"/>
</dbReference>
<dbReference type="GO" id="GO:0016705">
    <property type="term" value="F:oxidoreductase activity, acting on paired donors, with incorporation or reduction of molecular oxygen"/>
    <property type="evidence" value="ECO:0007669"/>
    <property type="project" value="InterPro"/>
</dbReference>
<dbReference type="PANTHER" id="PTHR24286">
    <property type="entry name" value="CYTOCHROME P450 26"/>
    <property type="match status" value="1"/>
</dbReference>
<gene>
    <name evidence="4" type="primary">CYP85A3</name>
    <name evidence="4" type="ORF">CFP56_036909</name>
</gene>
<comment type="caution">
    <text evidence="4">The sequence shown here is derived from an EMBL/GenBank/DDBJ whole genome shotgun (WGS) entry which is preliminary data.</text>
</comment>
<dbReference type="GO" id="GO:0004497">
    <property type="term" value="F:monooxygenase activity"/>
    <property type="evidence" value="ECO:0007669"/>
    <property type="project" value="InterPro"/>
</dbReference>
<evidence type="ECO:0000256" key="2">
    <source>
        <dbReference type="ARBA" id="ARBA00022723"/>
    </source>
</evidence>
<dbReference type="GO" id="GO:0005506">
    <property type="term" value="F:iron ion binding"/>
    <property type="evidence" value="ECO:0007669"/>
    <property type="project" value="InterPro"/>
</dbReference>
<protein>
    <submittedName>
        <fullName evidence="4">Cytochrome p450 85a3</fullName>
    </submittedName>
</protein>
<dbReference type="GO" id="GO:0016125">
    <property type="term" value="P:sterol metabolic process"/>
    <property type="evidence" value="ECO:0007669"/>
    <property type="project" value="TreeGrafter"/>
</dbReference>
<dbReference type="AlphaFoldDB" id="A0AAW0LR13"/>
<evidence type="ECO:0000313" key="4">
    <source>
        <dbReference type="EMBL" id="KAK7853122.1"/>
    </source>
</evidence>
<keyword evidence="5" id="KW-1185">Reference proteome</keyword>
<organism evidence="4 5">
    <name type="scientific">Quercus suber</name>
    <name type="common">Cork oak</name>
    <dbReference type="NCBI Taxonomy" id="58331"/>
    <lineage>
        <taxon>Eukaryota</taxon>
        <taxon>Viridiplantae</taxon>
        <taxon>Streptophyta</taxon>
        <taxon>Embryophyta</taxon>
        <taxon>Tracheophyta</taxon>
        <taxon>Spermatophyta</taxon>
        <taxon>Magnoliopsida</taxon>
        <taxon>eudicotyledons</taxon>
        <taxon>Gunneridae</taxon>
        <taxon>Pentapetalae</taxon>
        <taxon>rosids</taxon>
        <taxon>fabids</taxon>
        <taxon>Fagales</taxon>
        <taxon>Fagaceae</taxon>
        <taxon>Quercus</taxon>
    </lineage>
</organism>
<reference evidence="4 5" key="1">
    <citation type="journal article" date="2018" name="Sci. Data">
        <title>The draft genome sequence of cork oak.</title>
        <authorList>
            <person name="Ramos A.M."/>
            <person name="Usie A."/>
            <person name="Barbosa P."/>
            <person name="Barros P.M."/>
            <person name="Capote T."/>
            <person name="Chaves I."/>
            <person name="Simoes F."/>
            <person name="Abreu I."/>
            <person name="Carrasquinho I."/>
            <person name="Faro C."/>
            <person name="Guimaraes J.B."/>
            <person name="Mendonca D."/>
            <person name="Nobrega F."/>
            <person name="Rodrigues L."/>
            <person name="Saibo N.J.M."/>
            <person name="Varela M.C."/>
            <person name="Egas C."/>
            <person name="Matos J."/>
            <person name="Miguel C.M."/>
            <person name="Oliveira M.M."/>
            <person name="Ricardo C.P."/>
            <person name="Goncalves S."/>
        </authorList>
    </citation>
    <scope>NUCLEOTIDE SEQUENCE [LARGE SCALE GENOMIC DNA]</scope>
    <source>
        <strain evidence="5">cv. HL8</strain>
    </source>
</reference>
<dbReference type="Gene3D" id="1.10.630.10">
    <property type="entry name" value="Cytochrome P450"/>
    <property type="match status" value="1"/>
</dbReference>
<dbReference type="GO" id="GO:0010268">
    <property type="term" value="P:brassinosteroid homeostasis"/>
    <property type="evidence" value="ECO:0007669"/>
    <property type="project" value="TreeGrafter"/>
</dbReference>
<keyword evidence="2" id="KW-0479">Metal-binding</keyword>
<name>A0AAW0LR13_QUESU</name>
<dbReference type="SUPFAM" id="SSF48264">
    <property type="entry name" value="Cytochrome P450"/>
    <property type="match status" value="1"/>
</dbReference>
<proteinExistence type="inferred from homology"/>
<dbReference type="InterPro" id="IPR036396">
    <property type="entry name" value="Cyt_P450_sf"/>
</dbReference>
<evidence type="ECO:0000256" key="1">
    <source>
        <dbReference type="ARBA" id="ARBA00010617"/>
    </source>
</evidence>
<dbReference type="PANTHER" id="PTHR24286:SF305">
    <property type="entry name" value="CYTOCHROME P450 708A2"/>
    <property type="match status" value="1"/>
</dbReference>
<dbReference type="GO" id="GO:0020037">
    <property type="term" value="F:heme binding"/>
    <property type="evidence" value="ECO:0007669"/>
    <property type="project" value="InterPro"/>
</dbReference>